<dbReference type="Pfam" id="PF13476">
    <property type="entry name" value="AAA_23"/>
    <property type="match status" value="1"/>
</dbReference>
<dbReference type="InterPro" id="IPR051396">
    <property type="entry name" value="Bact_Antivir_Def_Nuclease"/>
</dbReference>
<dbReference type="RefSeq" id="WP_109687105.1">
    <property type="nucleotide sequence ID" value="NZ_QGGL01000004.1"/>
</dbReference>
<dbReference type="EMBL" id="QGGL01000004">
    <property type="protein sequence ID" value="PWK14807.1"/>
    <property type="molecule type" value="Genomic_DNA"/>
</dbReference>
<evidence type="ECO:0000313" key="2">
    <source>
        <dbReference type="EMBL" id="PWK14807.1"/>
    </source>
</evidence>
<comment type="caution">
    <text evidence="2">The sequence shown here is derived from an EMBL/GenBank/DDBJ whole genome shotgun (WGS) entry which is preliminary data.</text>
</comment>
<evidence type="ECO:0000313" key="3">
    <source>
        <dbReference type="Proteomes" id="UP000245634"/>
    </source>
</evidence>
<dbReference type="Gene3D" id="3.40.50.300">
    <property type="entry name" value="P-loop containing nucleotide triphosphate hydrolases"/>
    <property type="match status" value="1"/>
</dbReference>
<dbReference type="OrthoDB" id="9801813at2"/>
<dbReference type="Proteomes" id="UP000245634">
    <property type="component" value="Unassembled WGS sequence"/>
</dbReference>
<dbReference type="PANTHER" id="PTHR43581">
    <property type="entry name" value="ATP/GTP PHOSPHATASE"/>
    <property type="match status" value="1"/>
</dbReference>
<organism evidence="2 3">
    <name type="scientific">Tumebacillus permanentifrigoris</name>
    <dbReference type="NCBI Taxonomy" id="378543"/>
    <lineage>
        <taxon>Bacteria</taxon>
        <taxon>Bacillati</taxon>
        <taxon>Bacillota</taxon>
        <taxon>Bacilli</taxon>
        <taxon>Bacillales</taxon>
        <taxon>Alicyclobacillaceae</taxon>
        <taxon>Tumebacillus</taxon>
    </lineage>
</organism>
<proteinExistence type="predicted"/>
<dbReference type="AlphaFoldDB" id="A0A316DBZ0"/>
<feature type="domain" description="Rad50/SbcC-type AAA" evidence="1">
    <location>
        <begin position="4"/>
        <end position="151"/>
    </location>
</feature>
<dbReference type="GO" id="GO:0006302">
    <property type="term" value="P:double-strand break repair"/>
    <property type="evidence" value="ECO:0007669"/>
    <property type="project" value="InterPro"/>
</dbReference>
<name>A0A316DBZ0_9BACL</name>
<keyword evidence="3" id="KW-1185">Reference proteome</keyword>
<dbReference type="PANTHER" id="PTHR43581:SF2">
    <property type="entry name" value="EXCINUCLEASE ATPASE SUBUNIT"/>
    <property type="match status" value="1"/>
</dbReference>
<dbReference type="GO" id="GO:0016887">
    <property type="term" value="F:ATP hydrolysis activity"/>
    <property type="evidence" value="ECO:0007669"/>
    <property type="project" value="InterPro"/>
</dbReference>
<sequence>MKLSMEIDNIKSIKKLVFELPVEKGLYAITGQNGSGKSTIVACAATVFFNMPLKDVFGKTINGASIKFNLNGASRKLEYNGRWSRTSNGYMKIKGFYEGSIIFGNRFRDTTFSSLKKLDRVNLSHLEVGDEFIRKNLGGILHNNQNYYDKMFKVQKEKARNDYDFNGEPYLYEKNGKLVSQLHMSTGENLLISILHSLNLRISERSDLSTPCLLFLDEVELALHPSSLTRLVNFLNVISNDYNLAIYFSTHSIELIKDIKPDNIFFVERHVDDTIEIINPCYPSYATRILYDHTGYDYIILVEDDLAKEIITKLLRKYRLLNNKLVHVLPCGGWSNVIKLAQEVISSNLVSKPSSFLLILDGDVKASVDKFIRDHDIDISIPLNYLPIESLEKYLKTNLYQNVDHALFRILNDYIFHKISLTQLVDNYRNSDSSKNDTNGKNFYKQIESELRNRNKNRTELVEMVVEYLMENDEQKINKVVNFLSKQLS</sequence>
<dbReference type="SUPFAM" id="SSF52540">
    <property type="entry name" value="P-loop containing nucleoside triphosphate hydrolases"/>
    <property type="match status" value="1"/>
</dbReference>
<gene>
    <name evidence="2" type="ORF">C7459_1044</name>
</gene>
<protein>
    <submittedName>
        <fullName evidence="2">AAA domain-containing protein</fullName>
    </submittedName>
</protein>
<evidence type="ECO:0000259" key="1">
    <source>
        <dbReference type="Pfam" id="PF13476"/>
    </source>
</evidence>
<dbReference type="InterPro" id="IPR038729">
    <property type="entry name" value="Rad50/SbcC_AAA"/>
</dbReference>
<reference evidence="2 3" key="1">
    <citation type="submission" date="2018-05" db="EMBL/GenBank/DDBJ databases">
        <title>Genomic Encyclopedia of Type Strains, Phase IV (KMG-IV): sequencing the most valuable type-strain genomes for metagenomic binning, comparative biology and taxonomic classification.</title>
        <authorList>
            <person name="Goeker M."/>
        </authorList>
    </citation>
    <scope>NUCLEOTIDE SEQUENCE [LARGE SCALE GENOMIC DNA]</scope>
    <source>
        <strain evidence="2 3">DSM 18773</strain>
    </source>
</reference>
<dbReference type="InterPro" id="IPR027417">
    <property type="entry name" value="P-loop_NTPase"/>
</dbReference>
<accession>A0A316DBZ0</accession>